<evidence type="ECO:0000256" key="2">
    <source>
        <dbReference type="ARBA" id="ARBA00004882"/>
    </source>
</evidence>
<evidence type="ECO:0000313" key="20">
    <source>
        <dbReference type="EMBL" id="RZI00479.1"/>
    </source>
</evidence>
<comment type="catalytic activity">
    <reaction evidence="13 14">
        <text>2,5-diamino-6-hydroxy-4-(5-phosphoribosylamino)-pyrimidine + H2O + H(+) = 5-amino-6-(5-phospho-D-ribosylamino)uracil + NH4(+)</text>
        <dbReference type="Rhea" id="RHEA:21868"/>
        <dbReference type="ChEBI" id="CHEBI:15377"/>
        <dbReference type="ChEBI" id="CHEBI:15378"/>
        <dbReference type="ChEBI" id="CHEBI:28938"/>
        <dbReference type="ChEBI" id="CHEBI:58453"/>
        <dbReference type="ChEBI" id="CHEBI:58614"/>
        <dbReference type="EC" id="3.5.4.26"/>
    </reaction>
</comment>
<feature type="binding site" evidence="16">
    <location>
        <position position="280"/>
    </location>
    <ligand>
        <name>substrate</name>
    </ligand>
</feature>
<comment type="pathway">
    <text evidence="2 14">Cofactor biosynthesis; riboflavin biosynthesis; 5-amino-6-(D-ribitylamino)uracil from GTP: step 2/4.</text>
</comment>
<feature type="binding site" evidence="16">
    <location>
        <position position="195"/>
    </location>
    <ligand>
        <name>NADP(+)</name>
        <dbReference type="ChEBI" id="CHEBI:58349"/>
    </ligand>
</feature>
<evidence type="ECO:0000256" key="1">
    <source>
        <dbReference type="ARBA" id="ARBA00002151"/>
    </source>
</evidence>
<dbReference type="PROSITE" id="PS51747">
    <property type="entry name" value="CYT_DCMP_DEAMINASES_2"/>
    <property type="match status" value="1"/>
</dbReference>
<dbReference type="OrthoDB" id="9800865at2"/>
<comment type="function">
    <text evidence="1 14">Converts 2,5-diamino-6-(ribosylamino)-4(3h)-pyrimidinone 5'-phosphate into 5-amino-6-(ribosylamino)-2,4(1h,3h)-pyrimidinedione 5'-phosphate.</text>
</comment>
<name>A0A143P9V7_9STAP</name>
<dbReference type="PROSITE" id="PS00903">
    <property type="entry name" value="CYT_DCMP_DEAMINASES_1"/>
    <property type="match status" value="1"/>
</dbReference>
<evidence type="ECO:0000256" key="8">
    <source>
        <dbReference type="ARBA" id="ARBA00022833"/>
    </source>
</evidence>
<keyword evidence="7 14" id="KW-0479">Metal-binding</keyword>
<dbReference type="Pfam" id="PF00383">
    <property type="entry name" value="dCMP_cyt_deam_1"/>
    <property type="match status" value="1"/>
</dbReference>
<dbReference type="AlphaFoldDB" id="A0A143P9V7"/>
<evidence type="ECO:0000256" key="4">
    <source>
        <dbReference type="ARBA" id="ARBA00005259"/>
    </source>
</evidence>
<dbReference type="GeneID" id="93726352"/>
<dbReference type="GO" id="GO:0008703">
    <property type="term" value="F:5-amino-6-(5-phosphoribosylamino)uracil reductase activity"/>
    <property type="evidence" value="ECO:0007669"/>
    <property type="project" value="UniProtKB-EC"/>
</dbReference>
<dbReference type="InterPro" id="IPR024072">
    <property type="entry name" value="DHFR-like_dom_sf"/>
</dbReference>
<evidence type="ECO:0000313" key="22">
    <source>
        <dbReference type="Proteomes" id="UP000595942"/>
    </source>
</evidence>
<evidence type="ECO:0000256" key="13">
    <source>
        <dbReference type="ARBA" id="ARBA00049886"/>
    </source>
</evidence>
<evidence type="ECO:0000256" key="3">
    <source>
        <dbReference type="ARBA" id="ARBA00004910"/>
    </source>
</evidence>
<dbReference type="PANTHER" id="PTHR38011:SF7">
    <property type="entry name" value="2,5-DIAMINO-6-RIBOSYLAMINO-4(3H)-PYRIMIDINONE 5'-PHOSPHATE REDUCTASE"/>
    <property type="match status" value="1"/>
</dbReference>
<feature type="binding site" evidence="16">
    <location>
        <position position="165"/>
    </location>
    <ligand>
        <name>NADP(+)</name>
        <dbReference type="ChEBI" id="CHEBI:58349"/>
    </ligand>
</feature>
<dbReference type="UniPathway" id="UPA00275">
    <property type="reaction ID" value="UER00401"/>
</dbReference>
<keyword evidence="9 14" id="KW-0521">NADP</keyword>
<evidence type="ECO:0000256" key="15">
    <source>
        <dbReference type="PIRSR" id="PIRSR006769-1"/>
    </source>
</evidence>
<keyword evidence="14 20" id="KW-0378">Hydrolase</keyword>
<dbReference type="GO" id="GO:0008270">
    <property type="term" value="F:zinc ion binding"/>
    <property type="evidence" value="ECO:0007669"/>
    <property type="project" value="InterPro"/>
</dbReference>
<dbReference type="NCBIfam" id="TIGR00227">
    <property type="entry name" value="ribD_Cterm"/>
    <property type="match status" value="1"/>
</dbReference>
<feature type="domain" description="CMP/dCMP-type deaminase" evidence="18">
    <location>
        <begin position="1"/>
        <end position="118"/>
    </location>
</feature>
<evidence type="ECO:0000256" key="7">
    <source>
        <dbReference type="ARBA" id="ARBA00022723"/>
    </source>
</evidence>
<keyword evidence="6 14" id="KW-0686">Riboflavin biosynthesis</keyword>
<comment type="pathway">
    <text evidence="3 14">Cofactor biosynthesis; riboflavin biosynthesis; 5-amino-6-(D-ribitylamino)uracil from GTP: step 3/4.</text>
</comment>
<dbReference type="Proteomes" id="UP000293854">
    <property type="component" value="Unassembled WGS sequence"/>
</dbReference>
<dbReference type="GO" id="GO:0008835">
    <property type="term" value="F:diaminohydroxyphosphoribosylaminopyrimidine deaminase activity"/>
    <property type="evidence" value="ECO:0007669"/>
    <property type="project" value="UniProtKB-EC"/>
</dbReference>
<evidence type="ECO:0000256" key="11">
    <source>
        <dbReference type="ARBA" id="ARBA00023268"/>
    </source>
</evidence>
<feature type="active site" description="Proton donor" evidence="15">
    <location>
        <position position="50"/>
    </location>
</feature>
<dbReference type="GO" id="GO:0009231">
    <property type="term" value="P:riboflavin biosynthetic process"/>
    <property type="evidence" value="ECO:0007669"/>
    <property type="project" value="UniProtKB-UniPathway"/>
</dbReference>
<dbReference type="Proteomes" id="UP000595942">
    <property type="component" value="Chromosome"/>
</dbReference>
<dbReference type="InterPro" id="IPR004794">
    <property type="entry name" value="Eubact_RibD"/>
</dbReference>
<gene>
    <name evidence="20" type="primary">ribD</name>
    <name evidence="20" type="ORF">EIG99_11440</name>
    <name evidence="19" type="ORF">I6J05_05080</name>
</gene>
<dbReference type="EC" id="3.5.4.26" evidence="14"/>
<dbReference type="Pfam" id="PF01872">
    <property type="entry name" value="RibD_C"/>
    <property type="match status" value="1"/>
</dbReference>
<evidence type="ECO:0000256" key="10">
    <source>
        <dbReference type="ARBA" id="ARBA00023002"/>
    </source>
</evidence>
<feature type="binding site" evidence="16">
    <location>
        <position position="179"/>
    </location>
    <ligand>
        <name>substrate</name>
    </ligand>
</feature>
<feature type="binding site" evidence="17">
    <location>
        <position position="73"/>
    </location>
    <ligand>
        <name>Zn(2+)</name>
        <dbReference type="ChEBI" id="CHEBI:29105"/>
        <note>catalytic</note>
    </ligand>
</feature>
<comment type="similarity">
    <text evidence="5 14">In the C-terminal section; belongs to the HTP reductase family.</text>
</comment>
<dbReference type="KEGG" id="scv:A4G25_00655"/>
<proteinExistence type="inferred from homology"/>
<feature type="binding site" evidence="16">
    <location>
        <position position="202"/>
    </location>
    <ligand>
        <name>substrate</name>
    </ligand>
</feature>
<evidence type="ECO:0000259" key="18">
    <source>
        <dbReference type="PROSITE" id="PS51747"/>
    </source>
</evidence>
<feature type="binding site" evidence="17">
    <location>
        <position position="82"/>
    </location>
    <ligand>
        <name>Zn(2+)</name>
        <dbReference type="ChEBI" id="CHEBI:29105"/>
        <note>catalytic</note>
    </ligand>
</feature>
<comment type="cofactor">
    <cofactor evidence="14 17">
        <name>Zn(2+)</name>
        <dbReference type="ChEBI" id="CHEBI:29105"/>
    </cofactor>
    <text evidence="14 17">Binds 1 zinc ion.</text>
</comment>
<dbReference type="SUPFAM" id="SSF53597">
    <property type="entry name" value="Dihydrofolate reductase-like"/>
    <property type="match status" value="1"/>
</dbReference>
<dbReference type="EC" id="1.1.1.193" evidence="14"/>
<feature type="binding site" evidence="16">
    <location>
        <position position="191"/>
    </location>
    <ligand>
        <name>NADP(+)</name>
        <dbReference type="ChEBI" id="CHEBI:58349"/>
    </ligand>
</feature>
<protein>
    <recommendedName>
        <fullName evidence="14">Riboflavin biosynthesis protein RibD</fullName>
    </recommendedName>
    <domain>
        <recommendedName>
            <fullName evidence="14">Diaminohydroxyphosphoribosylaminopyrimidine deaminase</fullName>
            <shortName evidence="14">DRAP deaminase</shortName>
            <ecNumber evidence="14">3.5.4.26</ecNumber>
        </recommendedName>
        <alternativeName>
            <fullName evidence="14">Riboflavin-specific deaminase</fullName>
        </alternativeName>
    </domain>
    <domain>
        <recommendedName>
            <fullName evidence="14">5-amino-6-(5-phosphoribosylamino)uracil reductase</fullName>
            <ecNumber evidence="14">1.1.1.193</ecNumber>
        </recommendedName>
        <alternativeName>
            <fullName evidence="14">HTP reductase</fullName>
        </alternativeName>
    </domain>
</protein>
<dbReference type="InterPro" id="IPR050765">
    <property type="entry name" value="Riboflavin_Biosynth_HTPR"/>
</dbReference>
<dbReference type="InterPro" id="IPR011549">
    <property type="entry name" value="RibD_C"/>
</dbReference>
<reference evidence="19 22" key="2">
    <citation type="submission" date="2021-01" db="EMBL/GenBank/DDBJ databases">
        <title>FDA dAtabase for Regulatory Grade micrObial Sequences (FDA-ARGOS): Supporting development and validation of Infectious Disease Dx tests.</title>
        <authorList>
            <person name="Sproer C."/>
            <person name="Gronow S."/>
            <person name="Severitt S."/>
            <person name="Schroder I."/>
            <person name="Tallon L."/>
            <person name="Sadzewicz L."/>
            <person name="Zhao X."/>
            <person name="Boylan J."/>
            <person name="Ott S."/>
            <person name="Bowen H."/>
            <person name="Vavikolanu K."/>
            <person name="Mehta A."/>
            <person name="Aluvathingal J."/>
            <person name="Nadendla S."/>
            <person name="Lowell S."/>
            <person name="Myers T."/>
            <person name="Yan Y."/>
            <person name="Sichtig H."/>
        </authorList>
    </citation>
    <scope>NUCLEOTIDE SEQUENCE [LARGE SCALE GENOMIC DNA]</scope>
    <source>
        <strain evidence="19 22">FDAARGOS_1148</strain>
    </source>
</reference>
<dbReference type="PANTHER" id="PTHR38011">
    <property type="entry name" value="DIHYDROFOLATE REDUCTASE FAMILY PROTEIN (AFU_ORTHOLOGUE AFUA_8G06820)"/>
    <property type="match status" value="1"/>
</dbReference>
<comment type="similarity">
    <text evidence="4 14">In the N-terminal section; belongs to the cytidine and deoxycytidylate deaminase family.</text>
</comment>
<feature type="binding site" evidence="16">
    <location>
        <position position="163"/>
    </location>
    <ligand>
        <name>substrate</name>
    </ligand>
</feature>
<dbReference type="Gene3D" id="3.40.430.10">
    <property type="entry name" value="Dihydrofolate Reductase, subunit A"/>
    <property type="match status" value="1"/>
</dbReference>
<organism evidence="20 21">
    <name type="scientific">Staphylococcus condimenti</name>
    <dbReference type="NCBI Taxonomy" id="70255"/>
    <lineage>
        <taxon>Bacteria</taxon>
        <taxon>Bacillati</taxon>
        <taxon>Bacillota</taxon>
        <taxon>Bacilli</taxon>
        <taxon>Bacillales</taxon>
        <taxon>Staphylococcaceae</taxon>
        <taxon>Staphylococcus</taxon>
    </lineage>
</organism>
<dbReference type="EMBL" id="RQTE01000269">
    <property type="protein sequence ID" value="RZI00479.1"/>
    <property type="molecule type" value="Genomic_DNA"/>
</dbReference>
<dbReference type="InterPro" id="IPR016192">
    <property type="entry name" value="APOBEC/CMP_deaminase_Zn-bd"/>
</dbReference>
<dbReference type="NCBIfam" id="TIGR00326">
    <property type="entry name" value="eubact_ribD"/>
    <property type="match status" value="1"/>
</dbReference>
<feature type="binding site" evidence="17">
    <location>
        <position position="48"/>
    </location>
    <ligand>
        <name>Zn(2+)</name>
        <dbReference type="ChEBI" id="CHEBI:29105"/>
        <note>catalytic</note>
    </ligand>
</feature>
<keyword evidence="10 14" id="KW-0560">Oxidoreductase</keyword>
<comment type="catalytic activity">
    <reaction evidence="12 14">
        <text>5-amino-6-(5-phospho-D-ribitylamino)uracil + NADP(+) = 5-amino-6-(5-phospho-D-ribosylamino)uracil + NADPH + H(+)</text>
        <dbReference type="Rhea" id="RHEA:17845"/>
        <dbReference type="ChEBI" id="CHEBI:15378"/>
        <dbReference type="ChEBI" id="CHEBI:57783"/>
        <dbReference type="ChEBI" id="CHEBI:58349"/>
        <dbReference type="ChEBI" id="CHEBI:58421"/>
        <dbReference type="ChEBI" id="CHEBI:58453"/>
        <dbReference type="EC" id="1.1.1.193"/>
    </reaction>
</comment>
<evidence type="ECO:0000256" key="16">
    <source>
        <dbReference type="PIRSR" id="PIRSR006769-2"/>
    </source>
</evidence>
<dbReference type="PIRSF" id="PIRSF006769">
    <property type="entry name" value="RibD"/>
    <property type="match status" value="1"/>
</dbReference>
<evidence type="ECO:0000256" key="9">
    <source>
        <dbReference type="ARBA" id="ARBA00022857"/>
    </source>
</evidence>
<evidence type="ECO:0000256" key="12">
    <source>
        <dbReference type="ARBA" id="ARBA00049861"/>
    </source>
</evidence>
<dbReference type="RefSeq" id="WP_047131940.1">
    <property type="nucleotide sequence ID" value="NZ_CP015114.1"/>
</dbReference>
<dbReference type="SUPFAM" id="SSF53927">
    <property type="entry name" value="Cytidine deaminase-like"/>
    <property type="match status" value="1"/>
</dbReference>
<keyword evidence="8 14" id="KW-0862">Zinc</keyword>
<keyword evidence="22" id="KW-1185">Reference proteome</keyword>
<dbReference type="InterPro" id="IPR002734">
    <property type="entry name" value="RibDG_C"/>
</dbReference>
<dbReference type="GO" id="GO:0050661">
    <property type="term" value="F:NADP binding"/>
    <property type="evidence" value="ECO:0007669"/>
    <property type="project" value="InterPro"/>
</dbReference>
<feature type="binding site" evidence="16">
    <location>
        <position position="199"/>
    </location>
    <ligand>
        <name>NADP(+)</name>
        <dbReference type="ChEBI" id="CHEBI:58349"/>
    </ligand>
</feature>
<dbReference type="InterPro" id="IPR002125">
    <property type="entry name" value="CMP_dCMP_dom"/>
</dbReference>
<evidence type="ECO:0000256" key="17">
    <source>
        <dbReference type="PIRSR" id="PIRSR006769-3"/>
    </source>
</evidence>
<dbReference type="CDD" id="cd01284">
    <property type="entry name" value="Riboflavin_deaminase-reductase"/>
    <property type="match status" value="1"/>
</dbReference>
<reference evidence="20 21" key="1">
    <citation type="submission" date="2018-11" db="EMBL/GenBank/DDBJ databases">
        <title>Genomic profiling of Staphylococcus species from a Poultry farm system in KwaZulu-Natal, South Africa.</title>
        <authorList>
            <person name="Amoako D.G."/>
            <person name="Somboro A.M."/>
            <person name="Abia A.L.K."/>
            <person name="Bester L.A."/>
            <person name="Essack S.Y."/>
        </authorList>
    </citation>
    <scope>NUCLEOTIDE SEQUENCE [LARGE SCALE GENOMIC DNA]</scope>
    <source>
        <strain evidence="20 21">SA11</strain>
    </source>
</reference>
<keyword evidence="11" id="KW-0511">Multifunctional enzyme</keyword>
<evidence type="ECO:0000256" key="14">
    <source>
        <dbReference type="PIRNR" id="PIRNR006769"/>
    </source>
</evidence>
<accession>A0A143P9V7</accession>
<dbReference type="Gene3D" id="3.40.140.10">
    <property type="entry name" value="Cytidine Deaminase, domain 2"/>
    <property type="match status" value="1"/>
</dbReference>
<sequence length="349" mass="38745">MNRFLDNAIQLAKMAEGQTGVNPAVGSVVVNQGRIVGLGAHLKQGERHAEVQALDMAGDQARGGTIYVSLEPCTHYGSTPPCVNKIIEAGISKVVYAMKDITLDSPGDEILKSAGIDVEYQHDIEAEKMYRDFFAAKVSKIPEVTLKVSVSLDGKQATDAGQSQWITNPDVKQDVLKNRARHDAILTGAGTVEVDNPSLTVRIEGERQPIRVILDRSGRLSFRQNMFHDRLTPVWLYTENKALQNKEHPDNIKIIQLEECSIHNILRDLYDKGIGSLYVEAGPNVSSQFLQSECVQTLIIYYAPKVIGGSGKYQFYQTEEVLSLDKIPQFEIAHSEIIDQNIKVSLRKK</sequence>
<dbReference type="EMBL" id="CP068073">
    <property type="protein sequence ID" value="QQS83699.1"/>
    <property type="molecule type" value="Genomic_DNA"/>
</dbReference>
<dbReference type="InterPro" id="IPR016193">
    <property type="entry name" value="Cytidine_deaminase-like"/>
</dbReference>
<evidence type="ECO:0000256" key="5">
    <source>
        <dbReference type="ARBA" id="ARBA00007417"/>
    </source>
</evidence>
<evidence type="ECO:0000256" key="6">
    <source>
        <dbReference type="ARBA" id="ARBA00022619"/>
    </source>
</evidence>
<evidence type="ECO:0000313" key="19">
    <source>
        <dbReference type="EMBL" id="QQS83699.1"/>
    </source>
</evidence>
<evidence type="ECO:0000313" key="21">
    <source>
        <dbReference type="Proteomes" id="UP000293854"/>
    </source>
</evidence>